<evidence type="ECO:0000313" key="8">
    <source>
        <dbReference type="EMBL" id="KAF5333891.1"/>
    </source>
</evidence>
<accession>A0A8H5C2N8</accession>
<keyword evidence="5" id="KW-0539">Nucleus</keyword>
<organism evidence="8 9">
    <name type="scientific">Tetrapyrgos nigripes</name>
    <dbReference type="NCBI Taxonomy" id="182062"/>
    <lineage>
        <taxon>Eukaryota</taxon>
        <taxon>Fungi</taxon>
        <taxon>Dikarya</taxon>
        <taxon>Basidiomycota</taxon>
        <taxon>Agaricomycotina</taxon>
        <taxon>Agaricomycetes</taxon>
        <taxon>Agaricomycetidae</taxon>
        <taxon>Agaricales</taxon>
        <taxon>Marasmiineae</taxon>
        <taxon>Marasmiaceae</taxon>
        <taxon>Tetrapyrgos</taxon>
    </lineage>
</organism>
<feature type="domain" description="HAT C-terminal dimerisation" evidence="7">
    <location>
        <begin position="699"/>
        <end position="768"/>
    </location>
</feature>
<evidence type="ECO:0000256" key="1">
    <source>
        <dbReference type="ARBA" id="ARBA00004123"/>
    </source>
</evidence>
<evidence type="ECO:0000256" key="4">
    <source>
        <dbReference type="ARBA" id="ARBA00022833"/>
    </source>
</evidence>
<dbReference type="Pfam" id="PF05699">
    <property type="entry name" value="Dimer_Tnp_hAT"/>
    <property type="match status" value="1"/>
</dbReference>
<evidence type="ECO:0000256" key="2">
    <source>
        <dbReference type="ARBA" id="ARBA00022723"/>
    </source>
</evidence>
<dbReference type="GO" id="GO:0005634">
    <property type="term" value="C:nucleus"/>
    <property type="evidence" value="ECO:0007669"/>
    <property type="project" value="UniProtKB-SubCell"/>
</dbReference>
<feature type="region of interest" description="Disordered" evidence="6">
    <location>
        <begin position="397"/>
        <end position="420"/>
    </location>
</feature>
<protein>
    <recommendedName>
        <fullName evidence="7">HAT C-terminal dimerisation domain-containing protein</fullName>
    </recommendedName>
</protein>
<dbReference type="PANTHER" id="PTHR46481:SF10">
    <property type="entry name" value="ZINC FINGER BED DOMAIN-CONTAINING PROTEIN 39"/>
    <property type="match status" value="1"/>
</dbReference>
<dbReference type="SUPFAM" id="SSF53098">
    <property type="entry name" value="Ribonuclease H-like"/>
    <property type="match status" value="1"/>
</dbReference>
<keyword evidence="9" id="KW-1185">Reference proteome</keyword>
<feature type="region of interest" description="Disordered" evidence="6">
    <location>
        <begin position="799"/>
        <end position="840"/>
    </location>
</feature>
<evidence type="ECO:0000256" key="3">
    <source>
        <dbReference type="ARBA" id="ARBA00022771"/>
    </source>
</evidence>
<feature type="compositionally biased region" description="Basic and acidic residues" evidence="6">
    <location>
        <begin position="804"/>
        <end position="818"/>
    </location>
</feature>
<dbReference type="InterPro" id="IPR052035">
    <property type="entry name" value="ZnF_BED_domain_contain"/>
</dbReference>
<dbReference type="PANTHER" id="PTHR46481">
    <property type="entry name" value="ZINC FINGER BED DOMAIN-CONTAINING PROTEIN 4"/>
    <property type="match status" value="1"/>
</dbReference>
<feature type="region of interest" description="Disordered" evidence="6">
    <location>
        <begin position="39"/>
        <end position="88"/>
    </location>
</feature>
<dbReference type="AlphaFoldDB" id="A0A8H5C2N8"/>
<keyword evidence="3" id="KW-0863">Zinc-finger</keyword>
<dbReference type="Proteomes" id="UP000559256">
    <property type="component" value="Unassembled WGS sequence"/>
</dbReference>
<reference evidence="8 9" key="1">
    <citation type="journal article" date="2020" name="ISME J.">
        <title>Uncovering the hidden diversity of litter-decomposition mechanisms in mushroom-forming fungi.</title>
        <authorList>
            <person name="Floudas D."/>
            <person name="Bentzer J."/>
            <person name="Ahren D."/>
            <person name="Johansson T."/>
            <person name="Persson P."/>
            <person name="Tunlid A."/>
        </authorList>
    </citation>
    <scope>NUCLEOTIDE SEQUENCE [LARGE SCALE GENOMIC DNA]</scope>
    <source>
        <strain evidence="8 9">CBS 291.85</strain>
    </source>
</reference>
<gene>
    <name evidence="8" type="ORF">D9758_017395</name>
</gene>
<evidence type="ECO:0000256" key="5">
    <source>
        <dbReference type="ARBA" id="ARBA00023242"/>
    </source>
</evidence>
<dbReference type="InterPro" id="IPR008906">
    <property type="entry name" value="HATC_C_dom"/>
</dbReference>
<evidence type="ECO:0000259" key="7">
    <source>
        <dbReference type="Pfam" id="PF05699"/>
    </source>
</evidence>
<evidence type="ECO:0000313" key="9">
    <source>
        <dbReference type="Proteomes" id="UP000559256"/>
    </source>
</evidence>
<evidence type="ECO:0000256" key="6">
    <source>
        <dbReference type="SAM" id="MobiDB-lite"/>
    </source>
</evidence>
<keyword evidence="4" id="KW-0862">Zinc</keyword>
<sequence>MHCLAVIWSPVVHGWTKRKTIFGHSSVFIYNPIPTSLSSTTMSTGTKRKHASSTDESSQKKKKKTKSRSDVDSQPEVSQASTSASAPAATVTKGLSSVRLAFNKRYEGKTMGEILPILTAKFQCPNASNVYNHFHAPTLEMHKGEYSLKFICKTKPSISLRRAPWEDSTGNLRKHINSCDPKEKGSIVELIATQRYDAAKLRFLLAIWVTRRKCPFKMIDDLELHEILTMLYHRVDIPHSTTISRDVKMIHEMAKVKVISELSAYTGRIHFALDGWSSPNHLSILGISLIRYHDRKLQEMTLDFVQLRGSHTGKYLANMFLKVLQDFRIDQKILAVAGDNAENNSTMITHLGTLLGNFDGHKARVRCFAHIMNLVVKAILSVFTGKTKVTELGLDLEKDEQEEEEEEDVNTAEDDELDPDREAFDEEVIEKVNEKMDELAAAHAIKITVGDFKEGKKGMAKVSALSCKNYYNCDFREDLKELAVTQGLKTQHTLSQPVTTRWNTTSEMINGAVEIEECIMDVTNRPAWNKPNGKKLRQLCPEEKEWKVLKDLQEPLDLFLSKTKEYSQSSVALLHNVILDMDSFREALSDVRDDAAKHPAVRYSMVKGIAVLDKYYSLTDDSELYRAVMIMHPKYKAQYFRDKGWEEDWIKTAIQIARQIWQDRYRPVTSPDTSQSKPKNALHAKHFAQGANPIDNAFEKYIKTATQDDIDDPLVYWELQRKNNPHLAQMGLDYCSVPVTSVHTEQSFSSGSAMVSRFHHALSDSSLHSGVVVCSWHDLGFIPMDEVCEKFQQNNKRWKATAQSHERESAATETKGKTNEVVIIDDDDESGSNEGSDSDE</sequence>
<dbReference type="OrthoDB" id="3251057at2759"/>
<comment type="caution">
    <text evidence="8">The sequence shown here is derived from an EMBL/GenBank/DDBJ whole genome shotgun (WGS) entry which is preliminary data.</text>
</comment>
<dbReference type="InterPro" id="IPR012337">
    <property type="entry name" value="RNaseH-like_sf"/>
</dbReference>
<feature type="compositionally biased region" description="Acidic residues" evidence="6">
    <location>
        <begin position="823"/>
        <end position="840"/>
    </location>
</feature>
<dbReference type="GO" id="GO:0046983">
    <property type="term" value="F:protein dimerization activity"/>
    <property type="evidence" value="ECO:0007669"/>
    <property type="project" value="InterPro"/>
</dbReference>
<keyword evidence="2" id="KW-0479">Metal-binding</keyword>
<proteinExistence type="predicted"/>
<name>A0A8H5C2N8_9AGAR</name>
<dbReference type="GO" id="GO:0008270">
    <property type="term" value="F:zinc ion binding"/>
    <property type="evidence" value="ECO:0007669"/>
    <property type="project" value="UniProtKB-KW"/>
</dbReference>
<comment type="subcellular location">
    <subcellularLocation>
        <location evidence="1">Nucleus</location>
    </subcellularLocation>
</comment>
<dbReference type="EMBL" id="JAACJM010000281">
    <property type="protein sequence ID" value="KAF5333891.1"/>
    <property type="molecule type" value="Genomic_DNA"/>
</dbReference>